<evidence type="ECO:0000313" key="2">
    <source>
        <dbReference type="Proteomes" id="UP000494201"/>
    </source>
</evidence>
<dbReference type="Gene3D" id="3.20.20.150">
    <property type="entry name" value="Divalent-metal-dependent TIM barrel enzymes"/>
    <property type="match status" value="2"/>
</dbReference>
<dbReference type="Proteomes" id="UP000494201">
    <property type="component" value="Unassembled WGS sequence"/>
</dbReference>
<proteinExistence type="predicted"/>
<gene>
    <name evidence="1" type="ORF">BAN20980_01381</name>
</gene>
<dbReference type="GO" id="GO:0016853">
    <property type="term" value="F:isomerase activity"/>
    <property type="evidence" value="ECO:0007669"/>
    <property type="project" value="UniProtKB-KW"/>
</dbReference>
<sequence length="126" mass="13315">MPAAACRLPAGLTDMTMKIGCTPCCWGVDDVNNPHLPPWRHVLAEAAQAGYSGIELGSYGYIPLARGVMCPIGTGALDYPSIRRARDDIGYAGYITIEQARDPRNAGTSLRDVAASRAFLASAGFA</sequence>
<protein>
    <submittedName>
        <fullName evidence="1">Xylose isomerase</fullName>
    </submittedName>
</protein>
<dbReference type="EMBL" id="CABVLY010000003">
    <property type="protein sequence ID" value="VVU48682.1"/>
    <property type="molecule type" value="Genomic_DNA"/>
</dbReference>
<reference evidence="1 2" key="1">
    <citation type="submission" date="2019-09" db="EMBL/GenBank/DDBJ databases">
        <authorList>
            <person name="Depoorter E."/>
        </authorList>
    </citation>
    <scope>NUCLEOTIDE SEQUENCE [LARGE SCALE GENOMIC DNA]</scope>
    <source>
        <strain evidence="1">LMG 20980</strain>
    </source>
</reference>
<keyword evidence="1" id="KW-0413">Isomerase</keyword>
<organism evidence="1 2">
    <name type="scientific">Burkholderia anthina</name>
    <dbReference type="NCBI Taxonomy" id="179879"/>
    <lineage>
        <taxon>Bacteria</taxon>
        <taxon>Pseudomonadati</taxon>
        <taxon>Pseudomonadota</taxon>
        <taxon>Betaproteobacteria</taxon>
        <taxon>Burkholderiales</taxon>
        <taxon>Burkholderiaceae</taxon>
        <taxon>Burkholderia</taxon>
        <taxon>Burkholderia cepacia complex</taxon>
    </lineage>
</organism>
<dbReference type="SUPFAM" id="SSF51658">
    <property type="entry name" value="Xylose isomerase-like"/>
    <property type="match status" value="2"/>
</dbReference>
<evidence type="ECO:0000313" key="1">
    <source>
        <dbReference type="EMBL" id="VVU48682.1"/>
    </source>
</evidence>
<name>A0A6P2G4L4_9BURK</name>
<dbReference type="InterPro" id="IPR036237">
    <property type="entry name" value="Xyl_isomerase-like_sf"/>
</dbReference>
<accession>A0A6P2G4L4</accession>
<dbReference type="AlphaFoldDB" id="A0A6P2G4L4"/>